<feature type="transmembrane region" description="Helical" evidence="1">
    <location>
        <begin position="178"/>
        <end position="198"/>
    </location>
</feature>
<dbReference type="Pfam" id="PF01757">
    <property type="entry name" value="Acyl_transf_3"/>
    <property type="match status" value="1"/>
</dbReference>
<dbReference type="PANTHER" id="PTHR23028:SF131">
    <property type="entry name" value="BLR2367 PROTEIN"/>
    <property type="match status" value="1"/>
</dbReference>
<dbReference type="PANTHER" id="PTHR23028">
    <property type="entry name" value="ACETYLTRANSFERASE"/>
    <property type="match status" value="1"/>
</dbReference>
<keyword evidence="1" id="KW-0812">Transmembrane</keyword>
<dbReference type="Proteomes" id="UP000253209">
    <property type="component" value="Unassembled WGS sequence"/>
</dbReference>
<dbReference type="InterPro" id="IPR050879">
    <property type="entry name" value="Acyltransferase_3"/>
</dbReference>
<feature type="transmembrane region" description="Helical" evidence="1">
    <location>
        <begin position="147"/>
        <end position="171"/>
    </location>
</feature>
<keyword evidence="1" id="KW-0472">Membrane</keyword>
<feature type="domain" description="Acyltransferase 3" evidence="2">
    <location>
        <begin position="20"/>
        <end position="343"/>
    </location>
</feature>
<feature type="transmembrane region" description="Helical" evidence="1">
    <location>
        <begin position="210"/>
        <end position="229"/>
    </location>
</feature>
<protein>
    <recommendedName>
        <fullName evidence="2">Acyltransferase 3 domain-containing protein</fullName>
    </recommendedName>
</protein>
<dbReference type="GO" id="GO:0016747">
    <property type="term" value="F:acyltransferase activity, transferring groups other than amino-acyl groups"/>
    <property type="evidence" value="ECO:0007669"/>
    <property type="project" value="InterPro"/>
</dbReference>
<feature type="transmembrane region" description="Helical" evidence="1">
    <location>
        <begin position="51"/>
        <end position="73"/>
    </location>
</feature>
<sequence length="367" mass="41991">MPFNILKLSSSVRNTNELPALTGIRGVAATGVLFAHINADLEDWSLMEKYLYAQAYVDLFFILSGFVISYVYMTKSEWAYAYVKKFYIARFARIYPLQLFSLTIALLILLSNVLTVENLPNAISHQALIKQVLLLNAMPVVTLNNTLIFTSWSVSIEWWLYILVFPILFTLKNIRKYLASPLIITLTMLSVVVFLHNLPDDVRFTRGWPAWIRGVSGFSVGWLIHYHYTKRTKFSVFCQKYCTLLVSGWMLTILILPQFTLQQPWVALVLSPFVLMGLCYDTSTASKLLSNKAIVFLGDISYSIYMLHPIVLIILTNIFPFLDLSDALVIILFTSLGVGLTLITSSISYNYIEKPGRNWLNRKLYKR</sequence>
<evidence type="ECO:0000313" key="4">
    <source>
        <dbReference type="Proteomes" id="UP000253209"/>
    </source>
</evidence>
<organism evidence="3 4">
    <name type="scientific">Mucilaginibacter hurinus</name>
    <dbReference type="NCBI Taxonomy" id="2201324"/>
    <lineage>
        <taxon>Bacteria</taxon>
        <taxon>Pseudomonadati</taxon>
        <taxon>Bacteroidota</taxon>
        <taxon>Sphingobacteriia</taxon>
        <taxon>Sphingobacteriales</taxon>
        <taxon>Sphingobacteriaceae</taxon>
        <taxon>Mucilaginibacter</taxon>
    </lineage>
</organism>
<feature type="transmembrane region" description="Helical" evidence="1">
    <location>
        <begin position="328"/>
        <end position="352"/>
    </location>
</feature>
<keyword evidence="4" id="KW-1185">Reference proteome</keyword>
<dbReference type="AlphaFoldDB" id="A0A367GT93"/>
<feature type="transmembrane region" description="Helical" evidence="1">
    <location>
        <begin position="304"/>
        <end position="322"/>
    </location>
</feature>
<feature type="transmembrane region" description="Helical" evidence="1">
    <location>
        <begin position="94"/>
        <end position="114"/>
    </location>
</feature>
<reference evidence="3 4" key="1">
    <citation type="submission" date="2018-05" db="EMBL/GenBank/DDBJ databases">
        <title>Mucilaginibacter hurinus sp. nov., isolated from briquette warehouse soil.</title>
        <authorList>
            <person name="Choi L."/>
        </authorList>
    </citation>
    <scope>NUCLEOTIDE SEQUENCE [LARGE SCALE GENOMIC DNA]</scope>
    <source>
        <strain evidence="3 4">ZR32</strain>
    </source>
</reference>
<dbReference type="GO" id="GO:0016020">
    <property type="term" value="C:membrane"/>
    <property type="evidence" value="ECO:0007669"/>
    <property type="project" value="TreeGrafter"/>
</dbReference>
<dbReference type="EMBL" id="QGDC01000001">
    <property type="protein sequence ID" value="RCH56654.1"/>
    <property type="molecule type" value="Genomic_DNA"/>
</dbReference>
<evidence type="ECO:0000256" key="1">
    <source>
        <dbReference type="SAM" id="Phobius"/>
    </source>
</evidence>
<accession>A0A367GT93</accession>
<proteinExistence type="predicted"/>
<keyword evidence="1" id="KW-1133">Transmembrane helix</keyword>
<evidence type="ECO:0000313" key="3">
    <source>
        <dbReference type="EMBL" id="RCH56654.1"/>
    </source>
</evidence>
<dbReference type="InterPro" id="IPR002656">
    <property type="entry name" value="Acyl_transf_3_dom"/>
</dbReference>
<comment type="caution">
    <text evidence="3">The sequence shown here is derived from an EMBL/GenBank/DDBJ whole genome shotgun (WGS) entry which is preliminary data.</text>
</comment>
<name>A0A367GT93_9SPHI</name>
<dbReference type="GO" id="GO:0000271">
    <property type="term" value="P:polysaccharide biosynthetic process"/>
    <property type="evidence" value="ECO:0007669"/>
    <property type="project" value="TreeGrafter"/>
</dbReference>
<feature type="transmembrane region" description="Helical" evidence="1">
    <location>
        <begin position="241"/>
        <end position="259"/>
    </location>
</feature>
<feature type="transmembrane region" description="Helical" evidence="1">
    <location>
        <begin position="265"/>
        <end position="283"/>
    </location>
</feature>
<gene>
    <name evidence="3" type="ORF">DJ568_01985</name>
</gene>
<evidence type="ECO:0000259" key="2">
    <source>
        <dbReference type="Pfam" id="PF01757"/>
    </source>
</evidence>